<evidence type="ECO:0000313" key="7">
    <source>
        <dbReference type="EMBL" id="CAL4759011.1"/>
    </source>
</evidence>
<keyword evidence="3" id="KW-0472">Membrane</keyword>
<dbReference type="InterPro" id="IPR011990">
    <property type="entry name" value="TPR-like_helical_dom_sf"/>
</dbReference>
<feature type="transmembrane region" description="Helical" evidence="3">
    <location>
        <begin position="565"/>
        <end position="587"/>
    </location>
</feature>
<accession>A0A9P1BEF8</accession>
<feature type="transmembrane region" description="Helical" evidence="3">
    <location>
        <begin position="300"/>
        <end position="317"/>
    </location>
</feature>
<keyword evidence="3" id="KW-1133">Transmembrane helix</keyword>
<feature type="transmembrane region" description="Helical" evidence="3">
    <location>
        <begin position="389"/>
        <end position="409"/>
    </location>
</feature>
<dbReference type="EMBL" id="CAMXCT010000001">
    <property type="protein sequence ID" value="CAI3971699.1"/>
    <property type="molecule type" value="Genomic_DNA"/>
</dbReference>
<dbReference type="Gene3D" id="3.40.50.1110">
    <property type="entry name" value="SGNH hydrolase"/>
    <property type="match status" value="2"/>
</dbReference>
<feature type="transmembrane region" description="Helical" evidence="3">
    <location>
        <begin position="133"/>
        <end position="154"/>
    </location>
</feature>
<reference evidence="6" key="2">
    <citation type="submission" date="2024-04" db="EMBL/GenBank/DDBJ databases">
        <authorList>
            <person name="Chen Y."/>
            <person name="Shah S."/>
            <person name="Dougan E. K."/>
            <person name="Thang M."/>
            <person name="Chan C."/>
        </authorList>
    </citation>
    <scope>NUCLEOTIDE SEQUENCE [LARGE SCALE GENOMIC DNA]</scope>
</reference>
<feature type="transmembrane region" description="Helical" evidence="3">
    <location>
        <begin position="27"/>
        <end position="48"/>
    </location>
</feature>
<dbReference type="SUPFAM" id="SSF48452">
    <property type="entry name" value="TPR-like"/>
    <property type="match status" value="1"/>
</dbReference>
<keyword evidence="2" id="KW-0802">TPR repeat</keyword>
<keyword evidence="8" id="KW-1185">Reference proteome</keyword>
<feature type="transmembrane region" description="Helical" evidence="3">
    <location>
        <begin position="356"/>
        <end position="377"/>
    </location>
</feature>
<comment type="caution">
    <text evidence="5">The sequence shown here is derived from an EMBL/GenBank/DDBJ whole genome shotgun (WGS) entry which is preliminary data.</text>
</comment>
<dbReference type="EMBL" id="CAMXCT030000001">
    <property type="protein sequence ID" value="CAL4759011.1"/>
    <property type="molecule type" value="Genomic_DNA"/>
</dbReference>
<feature type="transmembrane region" description="Helical" evidence="3">
    <location>
        <begin position="264"/>
        <end position="288"/>
    </location>
</feature>
<sequence length="1418" mass="161628">MQKAEIPNASTTGDLARKNSKLPDQSVASWWLLAGVIFLAAFIVHLPALPGTFFWDDYDWVVNNPRVRAPDGLFRLWFDISQYDYWPMHYSTHWFEWRLWGEWAPPYRVLNQLMHSIDCVLLWVILRWMKVPGAWLCAMIFAVHPVNVESVVWISQRKTVQSTGFVFASLLFYFHYYDKQSKRSYAASIILFLLGLLTKSSVVMWPLAMLVCVWWRQRRLAIKDFIACSPFLVISFCLGLVGTLMRGEQLGIEYARQDGFLSRLAISGDVVWFYIWETVWPFGLSVVYPRWELGHTEPLAFVPLLALVALFVVFWMYRNTWGAAPLAGGGYYFINLFPVLGFIAIMYMRYSLVADHWQYTAMPGLLAVLVGTATVVFTKSPGRLMAGRAIATVIVLLFAYGSLAQSAIWSGADNEPIWRDVLTKNPNSELAHLRLGFTLARRGEFPEAVYHICEASKYAVPPVPWGPPQVNEERLAYSTGHNYESVGLDMANDSVRVAYALGTAMHVMGQDDLAVDSLDACTKQAPQFAAGHYNFAQVLDQIGYPAEAEASRRNADYLLGASRQVAIRVVGVLLGLFLGVLVAEAGLRVFDVRPERYPPPIWFGWNGSEFQRLASFGGWGKGVYKNYSRFENLGVKMGEHIPGTRFRVEYATNPRGYFDDNNGITYNINSHGLHGPELTKEKPTGTFRILGIGDSFTFGQGVKEEDTFLRRLDVSLNDNPEITKVVEVMNAGVLGYNTRDEVLYLEHQWLEYDPDLVLISFYLNDAYSDYTFVNNGQGLGIYFTPEGLAKHSYLVDLVQHVSRAHKMQQDLESYYRKHYFAAAGEVLSQPGKIDVDWTVSRAALERAAELAKEHDFRVALIIFPEFYQLDDRYPFFEIHELVRETGESLSMPVLDLMTIYRGRVDRMKKPALTNLWRKLLLAVASFCAALLVMEVVFRIADIHGNYHKAHAHKCIRDPQDPIRWARFGYIPLSTHRTYYHTDPRGYFGPSTAVDHHFNSAGWRDEEHSIAKPSGEYRILGLGDSYLMGQGVHAEDAFFSQLETLLNQAGLPSEIETINTGISGNNTVHQAQMLLSRGLAYDPDLVIVNFVPNDVEQNLESDEPLIEFYRNYTRITQQPDWLSNYSYLWSWARQRILQQVVARRYINESLASFDRTSEKWNVCRNALLKIVETCRQDNIPLMVAVFPFFHELNGDYPFQPVHDRVDNFCHENQVPVLDLREVYRDYSGPELWVHPTDQHPNEIAHRLAAEAMAAFILTHREDFQIDERPSPSHEAEEEPQLQAMARIYQLDGVVDPKEKFLSFEGIPLPDGDLRLMESYWAHLPDINWLSLRKTSVSDSSLPMLLEKRDWVGIDLSFTQVTSDGVSKLAPLQQLNQLGLEQTNVDDVAIKPFADHPSLQVINLASTHVTNAPWQFPVTN</sequence>
<name>A0A9P1BEF8_9DINO</name>
<evidence type="ECO:0000313" key="8">
    <source>
        <dbReference type="Proteomes" id="UP001152797"/>
    </source>
</evidence>
<dbReference type="PANTHER" id="PTHR44227">
    <property type="match status" value="1"/>
</dbReference>
<feature type="transmembrane region" description="Helical" evidence="3">
    <location>
        <begin position="189"/>
        <end position="216"/>
    </location>
</feature>
<protein>
    <submittedName>
        <fullName evidence="7">Protein O-mannosyl-transferase F38B6.6 (Transmembrane O-mannosyltransferase targeting cadherins 1) (Transmembrane and tetratricopeptide repeat-containing 1) (TMTC1)</fullName>
    </submittedName>
</protein>
<dbReference type="InterPro" id="IPR013830">
    <property type="entry name" value="SGNH_hydro"/>
</dbReference>
<dbReference type="SUPFAM" id="SSF52266">
    <property type="entry name" value="SGNH hydrolase"/>
    <property type="match status" value="2"/>
</dbReference>
<dbReference type="InterPro" id="IPR052346">
    <property type="entry name" value="O-mannosyl-transferase_TMTC"/>
</dbReference>
<feature type="transmembrane region" description="Helical" evidence="3">
    <location>
        <begin position="222"/>
        <end position="244"/>
    </location>
</feature>
<keyword evidence="1" id="KW-0677">Repeat</keyword>
<dbReference type="Gene3D" id="1.25.40.10">
    <property type="entry name" value="Tetratricopeptide repeat domain"/>
    <property type="match status" value="1"/>
</dbReference>
<dbReference type="InterPro" id="IPR036514">
    <property type="entry name" value="SGNH_hydro_sf"/>
</dbReference>
<evidence type="ECO:0000259" key="4">
    <source>
        <dbReference type="Pfam" id="PF13472"/>
    </source>
</evidence>
<dbReference type="PANTHER" id="PTHR44227:SF3">
    <property type="entry name" value="PROTEIN O-MANNOSYL-TRANSFERASE TMTC4"/>
    <property type="match status" value="1"/>
</dbReference>
<dbReference type="Pfam" id="PF13472">
    <property type="entry name" value="Lipase_GDSL_2"/>
    <property type="match status" value="1"/>
</dbReference>
<feature type="transmembrane region" description="Helical" evidence="3">
    <location>
        <begin position="329"/>
        <end position="350"/>
    </location>
</feature>
<keyword evidence="3" id="KW-0812">Transmembrane</keyword>
<evidence type="ECO:0000256" key="1">
    <source>
        <dbReference type="ARBA" id="ARBA00022737"/>
    </source>
</evidence>
<proteinExistence type="predicted"/>
<dbReference type="SUPFAM" id="SSF52047">
    <property type="entry name" value="RNI-like"/>
    <property type="match status" value="1"/>
</dbReference>
<dbReference type="InterPro" id="IPR032675">
    <property type="entry name" value="LRR_dom_sf"/>
</dbReference>
<evidence type="ECO:0000256" key="2">
    <source>
        <dbReference type="ARBA" id="ARBA00022803"/>
    </source>
</evidence>
<gene>
    <name evidence="5" type="ORF">C1SCF055_LOCUS289</name>
</gene>
<dbReference type="Gene3D" id="3.80.10.10">
    <property type="entry name" value="Ribonuclease Inhibitor"/>
    <property type="match status" value="1"/>
</dbReference>
<evidence type="ECO:0000313" key="5">
    <source>
        <dbReference type="EMBL" id="CAI3971699.1"/>
    </source>
</evidence>
<dbReference type="Proteomes" id="UP001152797">
    <property type="component" value="Unassembled WGS sequence"/>
</dbReference>
<feature type="transmembrane region" description="Helical" evidence="3">
    <location>
        <begin position="160"/>
        <end position="177"/>
    </location>
</feature>
<evidence type="ECO:0000313" key="6">
    <source>
        <dbReference type="EMBL" id="CAL1125074.1"/>
    </source>
</evidence>
<dbReference type="CDD" id="cd00229">
    <property type="entry name" value="SGNH_hydrolase"/>
    <property type="match status" value="1"/>
</dbReference>
<dbReference type="EMBL" id="CAMXCT020000001">
    <property type="protein sequence ID" value="CAL1125074.1"/>
    <property type="molecule type" value="Genomic_DNA"/>
</dbReference>
<evidence type="ECO:0000256" key="3">
    <source>
        <dbReference type="SAM" id="Phobius"/>
    </source>
</evidence>
<feature type="domain" description="SGNH hydrolase-type esterase" evidence="4">
    <location>
        <begin position="1021"/>
        <end position="1246"/>
    </location>
</feature>
<dbReference type="OrthoDB" id="988231at2759"/>
<organism evidence="5">
    <name type="scientific">Cladocopium goreaui</name>
    <dbReference type="NCBI Taxonomy" id="2562237"/>
    <lineage>
        <taxon>Eukaryota</taxon>
        <taxon>Sar</taxon>
        <taxon>Alveolata</taxon>
        <taxon>Dinophyceae</taxon>
        <taxon>Suessiales</taxon>
        <taxon>Symbiodiniaceae</taxon>
        <taxon>Cladocopium</taxon>
    </lineage>
</organism>
<reference evidence="5" key="1">
    <citation type="submission" date="2022-10" db="EMBL/GenBank/DDBJ databases">
        <authorList>
            <person name="Chen Y."/>
            <person name="Dougan E. K."/>
            <person name="Chan C."/>
            <person name="Rhodes N."/>
            <person name="Thang M."/>
        </authorList>
    </citation>
    <scope>NUCLEOTIDE SEQUENCE</scope>
</reference>